<organism evidence="1 2">
    <name type="scientific">Niabella drilacis (strain DSM 25811 / CCM 8410 / CCUG 62505 / LMG 26954 / E90)</name>
    <dbReference type="NCBI Taxonomy" id="1285928"/>
    <lineage>
        <taxon>Bacteria</taxon>
        <taxon>Pseudomonadati</taxon>
        <taxon>Bacteroidota</taxon>
        <taxon>Chitinophagia</taxon>
        <taxon>Chitinophagales</taxon>
        <taxon>Chitinophagaceae</taxon>
        <taxon>Niabella</taxon>
    </lineage>
</organism>
<dbReference type="AlphaFoldDB" id="A0A1G6LFD9"/>
<keyword evidence="2" id="KW-1185">Reference proteome</keyword>
<sequence>MQQRYKQLYQKMLLIQAMLPTAPPDSLQKAALLHMELTVIDAMKRCSLTQQALTAYKLAACAVLEQAALRAGKLVKGLNLGTFSQTGANW</sequence>
<reference evidence="2" key="1">
    <citation type="submission" date="2016-10" db="EMBL/GenBank/DDBJ databases">
        <authorList>
            <person name="Varghese N."/>
            <person name="Submissions S."/>
        </authorList>
    </citation>
    <scope>NUCLEOTIDE SEQUENCE [LARGE SCALE GENOMIC DNA]</scope>
    <source>
        <strain evidence="2">DSM 25811 / CCM 8410 / LMG 26954 / E90</strain>
    </source>
</reference>
<protein>
    <submittedName>
        <fullName evidence="1">Uncharacterized protein</fullName>
    </submittedName>
</protein>
<evidence type="ECO:0000313" key="1">
    <source>
        <dbReference type="EMBL" id="SDC41978.1"/>
    </source>
</evidence>
<gene>
    <name evidence="1" type="ORF">SAMN04487894_102331</name>
</gene>
<dbReference type="EMBL" id="FMZO01000002">
    <property type="protein sequence ID" value="SDC41978.1"/>
    <property type="molecule type" value="Genomic_DNA"/>
</dbReference>
<proteinExistence type="predicted"/>
<dbReference type="Proteomes" id="UP000198757">
    <property type="component" value="Unassembled WGS sequence"/>
</dbReference>
<evidence type="ECO:0000313" key="2">
    <source>
        <dbReference type="Proteomes" id="UP000198757"/>
    </source>
</evidence>
<accession>A0A1G6LFD9</accession>
<name>A0A1G6LFD9_NIADE</name>